<sequence>MIEVTTYTLPHCLGAPSHRPLAPAPASRAPSFYVPGILPAMSFSPPPNESYLGHFRPSLGPRSSSVSSASSSTSYNEARSRTLSPAVPPRESIPATTGFATRQQPLTHRPIYPAQPQSSFMFNSPSQYPVQHGNPQDPSYLSTQVASMPYSPAPQYAYPQRSLPSQQPSMSFQYTSAYQPYGPLSYHPPSELIPSYSQPGMPRMREVVPSILGTNALPMALLCEITKHLGYLDLIRLSQVNRLLHARVDPSQASEQEKTSFLLNAEREYERYSLRAANSAGRGVGQGGRDSGALSCFHCFKIKGPGEFELFRYNGVDGPDDNESDTSTVAPRQETPPASNPQSSNPHYDPSLTRSSLLAQNRSSGSGSMDLSSPRVRETLGIRRFCIECGVRKGYYPPGSLIELRSEKPGRGRKGGGDERVRDRPAKWICKCLNIHLRNGDSKCIPCGTMVPLSNPRTSRPGGW</sequence>
<feature type="region of interest" description="Disordered" evidence="1">
    <location>
        <begin position="54"/>
        <end position="146"/>
    </location>
</feature>
<reference evidence="2" key="1">
    <citation type="submission" date="2023-06" db="EMBL/GenBank/DDBJ databases">
        <title>Genome-scale phylogeny and comparative genomics of the fungal order Sordariales.</title>
        <authorList>
            <consortium name="Lawrence Berkeley National Laboratory"/>
            <person name="Hensen N."/>
            <person name="Bonometti L."/>
            <person name="Westerberg I."/>
            <person name="Brannstrom I.O."/>
            <person name="Guillou S."/>
            <person name="Cros-Aarteil S."/>
            <person name="Calhoun S."/>
            <person name="Haridas S."/>
            <person name="Kuo A."/>
            <person name="Mondo S."/>
            <person name="Pangilinan J."/>
            <person name="Riley R."/>
            <person name="Labutti K."/>
            <person name="Andreopoulos B."/>
            <person name="Lipzen A."/>
            <person name="Chen C."/>
            <person name="Yanf M."/>
            <person name="Daum C."/>
            <person name="Ng V."/>
            <person name="Clum A."/>
            <person name="Steindorff A."/>
            <person name="Ohm R."/>
            <person name="Martin F."/>
            <person name="Silar P."/>
            <person name="Natvig D."/>
            <person name="Lalanne C."/>
            <person name="Gautier V."/>
            <person name="Ament-Velasquez S.L."/>
            <person name="Kruys A."/>
            <person name="Hutchinson M.I."/>
            <person name="Powell A.J."/>
            <person name="Barry K."/>
            <person name="Miller A.N."/>
            <person name="Grigoriev I.V."/>
            <person name="Debuchy R."/>
            <person name="Gladieux P."/>
            <person name="Thoren M.H."/>
            <person name="Johannesson H."/>
        </authorList>
    </citation>
    <scope>NUCLEOTIDE SEQUENCE</scope>
    <source>
        <strain evidence="2">PSN4</strain>
    </source>
</reference>
<protein>
    <recommendedName>
        <fullName evidence="4">F-box domain-containing protein</fullName>
    </recommendedName>
</protein>
<accession>A0AAJ0FBK5</accession>
<evidence type="ECO:0000256" key="1">
    <source>
        <dbReference type="SAM" id="MobiDB-lite"/>
    </source>
</evidence>
<dbReference type="InterPro" id="IPR036047">
    <property type="entry name" value="F-box-like_dom_sf"/>
</dbReference>
<evidence type="ECO:0000313" key="3">
    <source>
        <dbReference type="Proteomes" id="UP001239445"/>
    </source>
</evidence>
<evidence type="ECO:0000313" key="2">
    <source>
        <dbReference type="EMBL" id="KAK1755250.1"/>
    </source>
</evidence>
<dbReference type="SUPFAM" id="SSF81383">
    <property type="entry name" value="F-box domain"/>
    <property type="match status" value="1"/>
</dbReference>
<comment type="caution">
    <text evidence="2">The sequence shown here is derived from an EMBL/GenBank/DDBJ whole genome shotgun (WGS) entry which is preliminary data.</text>
</comment>
<evidence type="ECO:0008006" key="4">
    <source>
        <dbReference type="Google" id="ProtNLM"/>
    </source>
</evidence>
<organism evidence="2 3">
    <name type="scientific">Echria macrotheca</name>
    <dbReference type="NCBI Taxonomy" id="438768"/>
    <lineage>
        <taxon>Eukaryota</taxon>
        <taxon>Fungi</taxon>
        <taxon>Dikarya</taxon>
        <taxon>Ascomycota</taxon>
        <taxon>Pezizomycotina</taxon>
        <taxon>Sordariomycetes</taxon>
        <taxon>Sordariomycetidae</taxon>
        <taxon>Sordariales</taxon>
        <taxon>Schizotheciaceae</taxon>
        <taxon>Echria</taxon>
    </lineage>
</organism>
<feature type="compositionally biased region" description="Polar residues" evidence="1">
    <location>
        <begin position="115"/>
        <end position="145"/>
    </location>
</feature>
<gene>
    <name evidence="2" type="ORF">QBC47DRAFT_212506</name>
</gene>
<dbReference type="AlphaFoldDB" id="A0AAJ0FBK5"/>
<feature type="region of interest" description="Disordered" evidence="1">
    <location>
        <begin position="313"/>
        <end position="353"/>
    </location>
</feature>
<dbReference type="EMBL" id="MU839834">
    <property type="protein sequence ID" value="KAK1755250.1"/>
    <property type="molecule type" value="Genomic_DNA"/>
</dbReference>
<name>A0AAJ0FBK5_9PEZI</name>
<dbReference type="CDD" id="cd09917">
    <property type="entry name" value="F-box_SF"/>
    <property type="match status" value="1"/>
</dbReference>
<dbReference type="Proteomes" id="UP001239445">
    <property type="component" value="Unassembled WGS sequence"/>
</dbReference>
<feature type="compositionally biased region" description="Polar residues" evidence="1">
    <location>
        <begin position="325"/>
        <end position="353"/>
    </location>
</feature>
<feature type="compositionally biased region" description="Low complexity" evidence="1">
    <location>
        <begin position="63"/>
        <end position="74"/>
    </location>
</feature>
<feature type="compositionally biased region" description="Polar residues" evidence="1">
    <location>
        <begin position="94"/>
        <end position="106"/>
    </location>
</feature>
<proteinExistence type="predicted"/>
<keyword evidence="3" id="KW-1185">Reference proteome</keyword>